<dbReference type="AlphaFoldDB" id="A0AA96WKJ8"/>
<dbReference type="InterPro" id="IPR036188">
    <property type="entry name" value="FAD/NAD-bd_sf"/>
</dbReference>
<dbReference type="SUPFAM" id="SSF51905">
    <property type="entry name" value="FAD/NAD(P)-binding domain"/>
    <property type="match status" value="1"/>
</dbReference>
<evidence type="ECO:0000313" key="3">
    <source>
        <dbReference type="EMBL" id="WNZ26800.1"/>
    </source>
</evidence>
<evidence type="ECO:0000256" key="1">
    <source>
        <dbReference type="ARBA" id="ARBA00005995"/>
    </source>
</evidence>
<sequence length="201" mass="22136">MDQHRDKIPAPVVRRLAENAVRTEYGVEAKESSALQLLYSVTLVDDDRVSPIGSDETYYVKGGSGKLIESLTNALRGQIRTGLPLSALQSQGDGFRLTFSTGLRVEADYVILALPFTALRHVDLQVDLPDTLRRFIREVNLGTNEKLFAGFQQRAWHQDQGFVGEAGYMNGAAQTGRLAAAIVARRIQGALSQVEVFSERT</sequence>
<dbReference type="EMBL" id="CP053586">
    <property type="protein sequence ID" value="WNZ26800.1"/>
    <property type="molecule type" value="Genomic_DNA"/>
</dbReference>
<reference evidence="3" key="1">
    <citation type="submission" date="2020-05" db="EMBL/GenBank/DDBJ databases">
        <authorList>
            <person name="Zhu T."/>
            <person name="Keshari N."/>
            <person name="Lu X."/>
        </authorList>
    </citation>
    <scope>NUCLEOTIDE SEQUENCE</scope>
    <source>
        <strain evidence="3">NK1-12</strain>
    </source>
</reference>
<dbReference type="InterPro" id="IPR050703">
    <property type="entry name" value="Flavin_MAO"/>
</dbReference>
<dbReference type="InterPro" id="IPR002937">
    <property type="entry name" value="Amino_oxidase"/>
</dbReference>
<comment type="similarity">
    <text evidence="1">Belongs to the flavin monoamine oxidase family.</text>
</comment>
<dbReference type="PANTHER" id="PTHR43563:SF1">
    <property type="entry name" value="AMINE OXIDASE [FLAVIN-CONTAINING] B"/>
    <property type="match status" value="1"/>
</dbReference>
<protein>
    <recommendedName>
        <fullName evidence="2">Amine oxidase domain-containing protein</fullName>
    </recommendedName>
</protein>
<proteinExistence type="inferred from homology"/>
<evidence type="ECO:0000259" key="2">
    <source>
        <dbReference type="Pfam" id="PF01593"/>
    </source>
</evidence>
<organism evidence="3">
    <name type="scientific">Leptolyngbya sp. NK1-12</name>
    <dbReference type="NCBI Taxonomy" id="2547451"/>
    <lineage>
        <taxon>Bacteria</taxon>
        <taxon>Bacillati</taxon>
        <taxon>Cyanobacteriota</taxon>
        <taxon>Cyanophyceae</taxon>
        <taxon>Leptolyngbyales</taxon>
        <taxon>Leptolyngbyaceae</taxon>
        <taxon>Leptolyngbya group</taxon>
        <taxon>Leptolyngbya</taxon>
    </lineage>
</organism>
<dbReference type="GO" id="GO:0016491">
    <property type="term" value="F:oxidoreductase activity"/>
    <property type="evidence" value="ECO:0007669"/>
    <property type="project" value="InterPro"/>
</dbReference>
<dbReference type="Pfam" id="PF01593">
    <property type="entry name" value="Amino_oxidase"/>
    <property type="match status" value="1"/>
</dbReference>
<accession>A0AA96WKJ8</accession>
<name>A0AA96WKJ8_9CYAN</name>
<dbReference type="Gene3D" id="3.50.50.60">
    <property type="entry name" value="FAD/NAD(P)-binding domain"/>
    <property type="match status" value="1"/>
</dbReference>
<gene>
    <name evidence="3" type="ORF">HJG54_25815</name>
</gene>
<feature type="domain" description="Amine oxidase" evidence="2">
    <location>
        <begin position="54"/>
        <end position="160"/>
    </location>
</feature>
<dbReference type="PANTHER" id="PTHR43563">
    <property type="entry name" value="AMINE OXIDASE"/>
    <property type="match status" value="1"/>
</dbReference>